<evidence type="ECO:0000313" key="2">
    <source>
        <dbReference type="EMBL" id="RPA99728.1"/>
    </source>
</evidence>
<gene>
    <name evidence="2" type="ORF">L873DRAFT_876631</name>
</gene>
<dbReference type="AlphaFoldDB" id="A0A3N4JRU3"/>
<dbReference type="Proteomes" id="UP000276215">
    <property type="component" value="Unassembled WGS sequence"/>
</dbReference>
<keyword evidence="3" id="KW-1185">Reference proteome</keyword>
<accession>A0A3N4JRU3</accession>
<protein>
    <submittedName>
        <fullName evidence="2">Uncharacterized protein</fullName>
    </submittedName>
</protein>
<organism evidence="2 3">
    <name type="scientific">Choiromyces venosus 120613-1</name>
    <dbReference type="NCBI Taxonomy" id="1336337"/>
    <lineage>
        <taxon>Eukaryota</taxon>
        <taxon>Fungi</taxon>
        <taxon>Dikarya</taxon>
        <taxon>Ascomycota</taxon>
        <taxon>Pezizomycotina</taxon>
        <taxon>Pezizomycetes</taxon>
        <taxon>Pezizales</taxon>
        <taxon>Tuberaceae</taxon>
        <taxon>Choiromyces</taxon>
    </lineage>
</organism>
<keyword evidence="1" id="KW-0472">Membrane</keyword>
<keyword evidence="1" id="KW-0812">Transmembrane</keyword>
<dbReference type="EMBL" id="ML120385">
    <property type="protein sequence ID" value="RPA99728.1"/>
    <property type="molecule type" value="Genomic_DNA"/>
</dbReference>
<feature type="transmembrane region" description="Helical" evidence="1">
    <location>
        <begin position="57"/>
        <end position="78"/>
    </location>
</feature>
<reference evidence="2 3" key="1">
    <citation type="journal article" date="2018" name="Nat. Ecol. Evol.">
        <title>Pezizomycetes genomes reveal the molecular basis of ectomycorrhizal truffle lifestyle.</title>
        <authorList>
            <person name="Murat C."/>
            <person name="Payen T."/>
            <person name="Noel B."/>
            <person name="Kuo A."/>
            <person name="Morin E."/>
            <person name="Chen J."/>
            <person name="Kohler A."/>
            <person name="Krizsan K."/>
            <person name="Balestrini R."/>
            <person name="Da Silva C."/>
            <person name="Montanini B."/>
            <person name="Hainaut M."/>
            <person name="Levati E."/>
            <person name="Barry K.W."/>
            <person name="Belfiori B."/>
            <person name="Cichocki N."/>
            <person name="Clum A."/>
            <person name="Dockter R.B."/>
            <person name="Fauchery L."/>
            <person name="Guy J."/>
            <person name="Iotti M."/>
            <person name="Le Tacon F."/>
            <person name="Lindquist E.A."/>
            <person name="Lipzen A."/>
            <person name="Malagnac F."/>
            <person name="Mello A."/>
            <person name="Molinier V."/>
            <person name="Miyauchi S."/>
            <person name="Poulain J."/>
            <person name="Riccioni C."/>
            <person name="Rubini A."/>
            <person name="Sitrit Y."/>
            <person name="Splivallo R."/>
            <person name="Traeger S."/>
            <person name="Wang M."/>
            <person name="Zifcakova L."/>
            <person name="Wipf D."/>
            <person name="Zambonelli A."/>
            <person name="Paolocci F."/>
            <person name="Nowrousian M."/>
            <person name="Ottonello S."/>
            <person name="Baldrian P."/>
            <person name="Spatafora J.W."/>
            <person name="Henrissat B."/>
            <person name="Nagy L.G."/>
            <person name="Aury J.M."/>
            <person name="Wincker P."/>
            <person name="Grigoriev I.V."/>
            <person name="Bonfante P."/>
            <person name="Martin F.M."/>
        </authorList>
    </citation>
    <scope>NUCLEOTIDE SEQUENCE [LARGE SCALE GENOMIC DNA]</scope>
    <source>
        <strain evidence="2 3">120613-1</strain>
    </source>
</reference>
<proteinExistence type="predicted"/>
<keyword evidence="1" id="KW-1133">Transmembrane helix</keyword>
<evidence type="ECO:0000256" key="1">
    <source>
        <dbReference type="SAM" id="Phobius"/>
    </source>
</evidence>
<name>A0A3N4JRU3_9PEZI</name>
<sequence length="171" mass="17914">MGKKGGGWAREWRGFPMYCTTTTTWQTGSLSLRASLASVAGDLVCTASPASAASAAACCYCLLACFAWCLIASLIILSVSLNSFLLLILYSALAYLAVTLLPLFSLSRPLSYSLLPTTTIITTHPNLPSLLSRRVGLPSITHSIIPGKPPAFAAIRSQAVPSTVASLPSGH</sequence>
<feature type="transmembrane region" description="Helical" evidence="1">
    <location>
        <begin position="84"/>
        <end position="104"/>
    </location>
</feature>
<evidence type="ECO:0000313" key="3">
    <source>
        <dbReference type="Proteomes" id="UP000276215"/>
    </source>
</evidence>